<gene>
    <name evidence="3" type="ORF">KFK09_000329</name>
</gene>
<reference evidence="3" key="1">
    <citation type="journal article" date="2022" name="Front. Genet.">
        <title>Chromosome-Scale Assembly of the Dendrobium nobile Genome Provides Insights Into the Molecular Mechanism of the Biosynthesis of the Medicinal Active Ingredient of Dendrobium.</title>
        <authorList>
            <person name="Xu Q."/>
            <person name="Niu S.-C."/>
            <person name="Li K.-L."/>
            <person name="Zheng P.-J."/>
            <person name="Zhang X.-J."/>
            <person name="Jia Y."/>
            <person name="Liu Y."/>
            <person name="Niu Y.-X."/>
            <person name="Yu L.-H."/>
            <person name="Chen D.-F."/>
            <person name="Zhang G.-Q."/>
        </authorList>
    </citation>
    <scope>NUCLEOTIDE SEQUENCE</scope>
    <source>
        <tissue evidence="3">Leaf</tissue>
    </source>
</reference>
<proteinExistence type="predicted"/>
<dbReference type="InterPro" id="IPR036691">
    <property type="entry name" value="Endo/exonu/phosph_ase_sf"/>
</dbReference>
<dbReference type="OrthoDB" id="1113909at2759"/>
<dbReference type="GO" id="GO:0008270">
    <property type="term" value="F:zinc ion binding"/>
    <property type="evidence" value="ECO:0007669"/>
    <property type="project" value="UniProtKB-KW"/>
</dbReference>
<sequence length="939" mass="106511">MNSIAFWNCRGAKKKEATLYLKEVIKDHGILFVGLVETKINAFDKVSFEKIMGEDWDFYLLPSDGLSGGIMVFWRSDLASFSVVKEADQCVIGDLNVFNKGVWMIATIYGNKEVVKRRELWGSLQEVSNRKIPFIVGGDFNCILSQEDKRGGRKFIFSQGPKEMADFLNVNDLHEVGFFGPRFTWCNNKSGGDRILERLDKCLFNSIAINDVQISYKASSHIIARVWRKVFQGNDMEILNKKYKKALKELYYWSKAKIRDFSIEKEKLKEEIFQIQEEEATVGWLSEDKLWLLRSKVKELNSVLARMNTWWRQRAKAKWMEDGDTNSKFFLSFANARRNEKRISQIKNADGVLTEDPEELPKVSYCTENWPLPKAVLDDADKRSLDVDISDMEILEVIKGLGDNKAPGHDGITYSFLKNYWSIIGNDVSKAVREFFDSDNAKGVIIEGDNKNVIQFLHNMYSKEKKLLGDNGDEDFFGLRYGNNEIQPLPAVLTGGCLATGTNVGLSGSLVAGEYRWPNRPLWKLMPPVHRRQKPLVMAEFPVVYFFNLSDYGYGFLLDMEERPPAIFDGQNSSPASHGNFGSIFPSQPMISPKFIRSYAPLVIKEPICVKVHSSPMVIGAQYVQRKSVDPSTICDIASENGQGRVSIEGTQFGVKEMIKQHPGNPWSKHPYIKVNMLDNESFLSEDGFVVKLFEPNVKDNSMKLQFSIVVKVFGIFIPMEVIANELRHQWSQLGKFHLTVLGSDSLMGLSSPIWIRMPNLPLYCLDEINVLRIASLIGQPLLIDGDTFQWGRREFARVCVRVKLDKQLPLGVWVDGVNGRFFQKAEYEKISSFCFNCGRIGHLIDACSLIMKEGDIMDMGKVPVQDFVPKTGGIFKARVKDVIPVGMDKTLMAVEMEMPMNGKKMNESLSSGLDKVEITRESIFLLIGIEIEDGADLI</sequence>
<keyword evidence="1" id="KW-0862">Zinc</keyword>
<dbReference type="SUPFAM" id="SSF56219">
    <property type="entry name" value="DNase I-like"/>
    <property type="match status" value="1"/>
</dbReference>
<dbReference type="PANTHER" id="PTHR31286:SF180">
    <property type="entry name" value="OS10G0362600 PROTEIN"/>
    <property type="match status" value="1"/>
</dbReference>
<name>A0A8T3C8K3_DENNO</name>
<dbReference type="Gene3D" id="3.60.10.10">
    <property type="entry name" value="Endonuclease/exonuclease/phosphatase"/>
    <property type="match status" value="1"/>
</dbReference>
<evidence type="ECO:0000259" key="2">
    <source>
        <dbReference type="PROSITE" id="PS50158"/>
    </source>
</evidence>
<dbReference type="Proteomes" id="UP000829196">
    <property type="component" value="Unassembled WGS sequence"/>
</dbReference>
<dbReference type="GO" id="GO:0003676">
    <property type="term" value="F:nucleic acid binding"/>
    <property type="evidence" value="ECO:0007669"/>
    <property type="project" value="InterPro"/>
</dbReference>
<keyword evidence="1" id="KW-0863">Zinc-finger</keyword>
<dbReference type="InterPro" id="IPR005135">
    <property type="entry name" value="Endo/exonuclease/phosphatase"/>
</dbReference>
<keyword evidence="1" id="KW-0479">Metal-binding</keyword>
<evidence type="ECO:0000313" key="3">
    <source>
        <dbReference type="EMBL" id="KAI0530781.1"/>
    </source>
</evidence>
<dbReference type="PANTHER" id="PTHR31286">
    <property type="entry name" value="GLYCINE-RICH CELL WALL STRUCTURAL PROTEIN 1.8-LIKE"/>
    <property type="match status" value="1"/>
</dbReference>
<dbReference type="InterPro" id="IPR001878">
    <property type="entry name" value="Znf_CCHC"/>
</dbReference>
<dbReference type="GO" id="GO:0003824">
    <property type="term" value="F:catalytic activity"/>
    <property type="evidence" value="ECO:0007669"/>
    <property type="project" value="InterPro"/>
</dbReference>
<keyword evidence="4" id="KW-1185">Reference proteome</keyword>
<evidence type="ECO:0000256" key="1">
    <source>
        <dbReference type="PROSITE-ProRule" id="PRU00047"/>
    </source>
</evidence>
<dbReference type="EMBL" id="JAGYWB010000001">
    <property type="protein sequence ID" value="KAI0530781.1"/>
    <property type="molecule type" value="Genomic_DNA"/>
</dbReference>
<evidence type="ECO:0000313" key="4">
    <source>
        <dbReference type="Proteomes" id="UP000829196"/>
    </source>
</evidence>
<dbReference type="InterPro" id="IPR040256">
    <property type="entry name" value="At4g02000-like"/>
</dbReference>
<protein>
    <recommendedName>
        <fullName evidence="2">CCHC-type domain-containing protein</fullName>
    </recommendedName>
</protein>
<accession>A0A8T3C8K3</accession>
<dbReference type="Pfam" id="PF03372">
    <property type="entry name" value="Exo_endo_phos"/>
    <property type="match status" value="1"/>
</dbReference>
<feature type="domain" description="CCHC-type" evidence="2">
    <location>
        <begin position="835"/>
        <end position="848"/>
    </location>
</feature>
<organism evidence="3 4">
    <name type="scientific">Dendrobium nobile</name>
    <name type="common">Orchid</name>
    <dbReference type="NCBI Taxonomy" id="94219"/>
    <lineage>
        <taxon>Eukaryota</taxon>
        <taxon>Viridiplantae</taxon>
        <taxon>Streptophyta</taxon>
        <taxon>Embryophyta</taxon>
        <taxon>Tracheophyta</taxon>
        <taxon>Spermatophyta</taxon>
        <taxon>Magnoliopsida</taxon>
        <taxon>Liliopsida</taxon>
        <taxon>Asparagales</taxon>
        <taxon>Orchidaceae</taxon>
        <taxon>Epidendroideae</taxon>
        <taxon>Malaxideae</taxon>
        <taxon>Dendrobiinae</taxon>
        <taxon>Dendrobium</taxon>
    </lineage>
</organism>
<dbReference type="PROSITE" id="PS50158">
    <property type="entry name" value="ZF_CCHC"/>
    <property type="match status" value="1"/>
</dbReference>
<comment type="caution">
    <text evidence="3">The sequence shown here is derived from an EMBL/GenBank/DDBJ whole genome shotgun (WGS) entry which is preliminary data.</text>
</comment>
<dbReference type="AlphaFoldDB" id="A0A8T3C8K3"/>